<dbReference type="GeneID" id="40752766"/>
<accession>A0A074XGN5</accession>
<name>A0A074XGN5_AURPU</name>
<feature type="chain" id="PRO_5001702394" description="Secreted protein" evidence="1">
    <location>
        <begin position="24"/>
        <end position="123"/>
    </location>
</feature>
<keyword evidence="3" id="KW-1185">Reference proteome</keyword>
<proteinExistence type="predicted"/>
<feature type="signal peptide" evidence="1">
    <location>
        <begin position="1"/>
        <end position="23"/>
    </location>
</feature>
<dbReference type="RefSeq" id="XP_029757409.1">
    <property type="nucleotide sequence ID" value="XM_029910460.1"/>
</dbReference>
<evidence type="ECO:0000313" key="2">
    <source>
        <dbReference type="EMBL" id="KEQ81222.1"/>
    </source>
</evidence>
<reference evidence="2 3" key="1">
    <citation type="journal article" date="2014" name="BMC Genomics">
        <title>Genome sequencing of four Aureobasidium pullulans varieties: biotechnological potential, stress tolerance, and description of new species.</title>
        <authorList>
            <person name="Gostin Ar C."/>
            <person name="Ohm R.A."/>
            <person name="Kogej T."/>
            <person name="Sonjak S."/>
            <person name="Turk M."/>
            <person name="Zajc J."/>
            <person name="Zalar P."/>
            <person name="Grube M."/>
            <person name="Sun H."/>
            <person name="Han J."/>
            <person name="Sharma A."/>
            <person name="Chiniquy J."/>
            <person name="Ngan C.Y."/>
            <person name="Lipzen A."/>
            <person name="Barry K."/>
            <person name="Grigoriev I.V."/>
            <person name="Gunde-Cimerman N."/>
        </authorList>
    </citation>
    <scope>NUCLEOTIDE SEQUENCE [LARGE SCALE GENOMIC DNA]</scope>
    <source>
        <strain evidence="2 3">EXF-150</strain>
    </source>
</reference>
<dbReference type="EMBL" id="KL584993">
    <property type="protein sequence ID" value="KEQ81222.1"/>
    <property type="molecule type" value="Genomic_DNA"/>
</dbReference>
<protein>
    <recommendedName>
        <fullName evidence="4">Secreted protein</fullName>
    </recommendedName>
</protein>
<dbReference type="HOGENOM" id="CLU_2014824_0_0_1"/>
<evidence type="ECO:0008006" key="4">
    <source>
        <dbReference type="Google" id="ProtNLM"/>
    </source>
</evidence>
<dbReference type="AlphaFoldDB" id="A0A074XGN5"/>
<organism evidence="2 3">
    <name type="scientific">Aureobasidium pullulans EXF-150</name>
    <dbReference type="NCBI Taxonomy" id="1043002"/>
    <lineage>
        <taxon>Eukaryota</taxon>
        <taxon>Fungi</taxon>
        <taxon>Dikarya</taxon>
        <taxon>Ascomycota</taxon>
        <taxon>Pezizomycotina</taxon>
        <taxon>Dothideomycetes</taxon>
        <taxon>Dothideomycetidae</taxon>
        <taxon>Dothideales</taxon>
        <taxon>Saccotheciaceae</taxon>
        <taxon>Aureobasidium</taxon>
    </lineage>
</organism>
<evidence type="ECO:0000313" key="3">
    <source>
        <dbReference type="Proteomes" id="UP000030706"/>
    </source>
</evidence>
<dbReference type="Proteomes" id="UP000030706">
    <property type="component" value="Unassembled WGS sequence"/>
</dbReference>
<keyword evidence="1" id="KW-0732">Signal</keyword>
<sequence>MWKRGWKRLVLWFFLGKWQKILSCCARVLESRNRLIENDWWTLNIGMPSSIPSCPPHELNSDMHPCGVWFRPSAAFEFSSSQLILCLGGRSKPIIVNSLLTTLEEVEEWRMYPCICRSLLGMC</sequence>
<gene>
    <name evidence="2" type="ORF">M438DRAFT_99288</name>
</gene>
<evidence type="ECO:0000256" key="1">
    <source>
        <dbReference type="SAM" id="SignalP"/>
    </source>
</evidence>